<dbReference type="PANTHER" id="PTHR30486:SF6">
    <property type="entry name" value="TYPE IV PILUS RETRACTATION ATPASE PILT"/>
    <property type="match status" value="1"/>
</dbReference>
<reference evidence="3" key="2">
    <citation type="journal article" date="2021" name="PeerJ">
        <title>Extensive microbial diversity within the chicken gut microbiome revealed by metagenomics and culture.</title>
        <authorList>
            <person name="Gilroy R."/>
            <person name="Ravi A."/>
            <person name="Getino M."/>
            <person name="Pursley I."/>
            <person name="Horton D.L."/>
            <person name="Alikhan N.F."/>
            <person name="Baker D."/>
            <person name="Gharbi K."/>
            <person name="Hall N."/>
            <person name="Watson M."/>
            <person name="Adriaenssens E.M."/>
            <person name="Foster-Nyarko E."/>
            <person name="Jarju S."/>
            <person name="Secka A."/>
            <person name="Antonio M."/>
            <person name="Oren A."/>
            <person name="Chaudhuri R.R."/>
            <person name="La Ragione R."/>
            <person name="Hildebrand F."/>
            <person name="Pallen M.J."/>
        </authorList>
    </citation>
    <scope>NUCLEOTIDE SEQUENCE</scope>
    <source>
        <strain evidence="3">CHK195-4489</strain>
    </source>
</reference>
<proteinExistence type="inferred from homology"/>
<dbReference type="EMBL" id="DVMM01000171">
    <property type="protein sequence ID" value="HIU30199.1"/>
    <property type="molecule type" value="Genomic_DNA"/>
</dbReference>
<organism evidence="3 4">
    <name type="scientific">Candidatus Egerieisoma faecipullorum</name>
    <dbReference type="NCBI Taxonomy" id="2840963"/>
    <lineage>
        <taxon>Bacteria</taxon>
        <taxon>Bacillati</taxon>
        <taxon>Bacillota</taxon>
        <taxon>Clostridia</taxon>
        <taxon>Eubacteriales</taxon>
        <taxon>Clostridiaceae</taxon>
        <taxon>Clostridiaceae incertae sedis</taxon>
        <taxon>Candidatus Egerieisoma</taxon>
    </lineage>
</organism>
<accession>A0A9D1I8J8</accession>
<evidence type="ECO:0000313" key="3">
    <source>
        <dbReference type="EMBL" id="HIU30199.1"/>
    </source>
</evidence>
<name>A0A9D1I8J8_9CLOT</name>
<comment type="caution">
    <text evidence="3">The sequence shown here is derived from an EMBL/GenBank/DDBJ whole genome shotgun (WGS) entry which is preliminary data.</text>
</comment>
<evidence type="ECO:0000313" key="4">
    <source>
        <dbReference type="Proteomes" id="UP000824089"/>
    </source>
</evidence>
<dbReference type="InterPro" id="IPR001482">
    <property type="entry name" value="T2SS/T4SS_dom"/>
</dbReference>
<dbReference type="InterPro" id="IPR027417">
    <property type="entry name" value="P-loop_NTPase"/>
</dbReference>
<gene>
    <name evidence="3" type="primary">tadA</name>
    <name evidence="3" type="ORF">IAD50_07890</name>
</gene>
<feature type="domain" description="Bacterial type II secretion system protein E" evidence="2">
    <location>
        <begin position="264"/>
        <end position="445"/>
    </location>
</feature>
<comment type="similarity">
    <text evidence="1">Belongs to the GSP E family.</text>
</comment>
<evidence type="ECO:0000256" key="1">
    <source>
        <dbReference type="ARBA" id="ARBA00006611"/>
    </source>
</evidence>
<reference evidence="3" key="1">
    <citation type="submission" date="2020-10" db="EMBL/GenBank/DDBJ databases">
        <authorList>
            <person name="Gilroy R."/>
        </authorList>
    </citation>
    <scope>NUCLEOTIDE SEQUENCE</scope>
    <source>
        <strain evidence="3">CHK195-4489</strain>
    </source>
</reference>
<evidence type="ECO:0000259" key="2">
    <source>
        <dbReference type="Pfam" id="PF00437"/>
    </source>
</evidence>
<dbReference type="InterPro" id="IPR050921">
    <property type="entry name" value="T4SS_GSP_E_ATPase"/>
</dbReference>
<sequence length="570" mass="65086">MSYLSSPAWAGLADIVSESLSDSTRFAETYHTDRIHAEKAIRTFTGLKDLAALGSKAARQNIVDYYIRLMESYDRDKLNGLLNGAVNFREIDQNEAEIIFELLLANFSFEEILQTYREYSNNISVMEETFLRSAAIELQRRTGFLKRYEKKREQLNFVCILLYAVSYGQSCIESLQYMDINEIGILNKNYIYVIWKGLKIRLKFLCFENPGTIVNIQKKTTQRSALNYDMQNPIVVTSKNNSNRISAAGYEVTPGDGDFYYNERIFNLNVVSLEDLAEKYRTVDQDMITFLKYNQKGRGSFIVSGSDMGVGKSTFLLSMLGEYPNYWGIGILDQQNELQAGIKYPDKNVITLVENTKRDLAQSFAYLLKTSRDILVVSEITLPEEVSELINAALRLNAGVSATMHSFSPREVIPNLRNLMMKTPMYQDKNTAEEDIAGCIDLIIHLSRLETGRIVVDSIHEVCSDLSWKEPIHGDLGLPENDCDLKESELLRILLMRLGVRYIGSLLAGKSYYLKPIFRFNKTLGESGAWELVEAPSDQYFQKMSRYAGDQSTEQIWKLFQSRGRIRENG</sequence>
<dbReference type="SUPFAM" id="SSF52540">
    <property type="entry name" value="P-loop containing nucleoside triphosphate hydrolases"/>
    <property type="match status" value="1"/>
</dbReference>
<dbReference type="Gene3D" id="3.40.50.300">
    <property type="entry name" value="P-loop containing nucleotide triphosphate hydrolases"/>
    <property type="match status" value="1"/>
</dbReference>
<dbReference type="Pfam" id="PF00437">
    <property type="entry name" value="T2SSE"/>
    <property type="match status" value="1"/>
</dbReference>
<dbReference type="PANTHER" id="PTHR30486">
    <property type="entry name" value="TWITCHING MOTILITY PROTEIN PILT"/>
    <property type="match status" value="1"/>
</dbReference>
<protein>
    <submittedName>
        <fullName evidence="3">Flp pilus assembly complex ATPase component TadA</fullName>
    </submittedName>
</protein>
<dbReference type="GO" id="GO:0016887">
    <property type="term" value="F:ATP hydrolysis activity"/>
    <property type="evidence" value="ECO:0007669"/>
    <property type="project" value="InterPro"/>
</dbReference>
<dbReference type="Proteomes" id="UP000824089">
    <property type="component" value="Unassembled WGS sequence"/>
</dbReference>
<dbReference type="AlphaFoldDB" id="A0A9D1I8J8"/>